<name>A0AB32W2L1_THECC</name>
<evidence type="ECO:0000259" key="3">
    <source>
        <dbReference type="PROSITE" id="PS50879"/>
    </source>
</evidence>
<gene>
    <name evidence="5" type="primary">LOC108661357</name>
</gene>
<dbReference type="PROSITE" id="PS50879">
    <property type="entry name" value="RNASE_H_1"/>
    <property type="match status" value="1"/>
</dbReference>
<dbReference type="InterPro" id="IPR036397">
    <property type="entry name" value="RNaseH_sf"/>
</dbReference>
<dbReference type="Gene3D" id="3.30.420.10">
    <property type="entry name" value="Ribonuclease H-like superfamily/Ribonuclease H"/>
    <property type="match status" value="1"/>
</dbReference>
<dbReference type="GO" id="GO:0003676">
    <property type="term" value="F:nucleic acid binding"/>
    <property type="evidence" value="ECO:0007669"/>
    <property type="project" value="InterPro"/>
</dbReference>
<evidence type="ECO:0000313" key="5">
    <source>
        <dbReference type="RefSeq" id="XP_017973011.1"/>
    </source>
</evidence>
<dbReference type="Pfam" id="PF13456">
    <property type="entry name" value="RVT_3"/>
    <property type="match status" value="1"/>
</dbReference>
<dbReference type="InterPro" id="IPR043502">
    <property type="entry name" value="DNA/RNA_pol_sf"/>
</dbReference>
<dbReference type="KEGG" id="tcc:108661357"/>
<feature type="domain" description="RNase H type-1" evidence="3">
    <location>
        <begin position="1170"/>
        <end position="1299"/>
    </location>
</feature>
<protein>
    <submittedName>
        <fullName evidence="5">Uncharacterized protein LOC108661357</fullName>
    </submittedName>
</protein>
<dbReference type="RefSeq" id="XP_017973011.1">
    <property type="nucleotide sequence ID" value="XM_018117522.1"/>
</dbReference>
<dbReference type="PROSITE" id="PS50878">
    <property type="entry name" value="RT_POL"/>
    <property type="match status" value="1"/>
</dbReference>
<accession>A0AB32W2L1</accession>
<dbReference type="InterPro" id="IPR044730">
    <property type="entry name" value="RNase_H-like_dom_plant"/>
</dbReference>
<feature type="domain" description="Reverse transcriptase" evidence="2">
    <location>
        <begin position="542"/>
        <end position="821"/>
    </location>
</feature>
<dbReference type="PANTHER" id="PTHR33116:SF80">
    <property type="entry name" value="REVERSE TRANSCRIPTASE ZINC-BINDING DOMAIN-CONTAINING PROTEIN"/>
    <property type="match status" value="1"/>
</dbReference>
<dbReference type="InterPro" id="IPR036691">
    <property type="entry name" value="Endo/exonu/phosph_ase_sf"/>
</dbReference>
<dbReference type="InterPro" id="IPR002156">
    <property type="entry name" value="RNaseH_domain"/>
</dbReference>
<organism evidence="4 5">
    <name type="scientific">Theobroma cacao</name>
    <name type="common">Cacao</name>
    <name type="synonym">Cocoa</name>
    <dbReference type="NCBI Taxonomy" id="3641"/>
    <lineage>
        <taxon>Eukaryota</taxon>
        <taxon>Viridiplantae</taxon>
        <taxon>Streptophyta</taxon>
        <taxon>Embryophyta</taxon>
        <taxon>Tracheophyta</taxon>
        <taxon>Spermatophyta</taxon>
        <taxon>Magnoliopsida</taxon>
        <taxon>eudicotyledons</taxon>
        <taxon>Gunneridae</taxon>
        <taxon>Pentapetalae</taxon>
        <taxon>rosids</taxon>
        <taxon>malvids</taxon>
        <taxon>Malvales</taxon>
        <taxon>Malvaceae</taxon>
        <taxon>Byttnerioideae</taxon>
        <taxon>Theobroma</taxon>
    </lineage>
</organism>
<dbReference type="GO" id="GO:0004523">
    <property type="term" value="F:RNA-DNA hybrid ribonuclease activity"/>
    <property type="evidence" value="ECO:0007669"/>
    <property type="project" value="InterPro"/>
</dbReference>
<sequence length="1329" mass="151465">MKSREAVEAVNKTCDMSDGSTVGDTALHPLLHIQGDQTGERDQKLIITADHDATSHQGAGNTVILWQKEGHRLTESGPRGPNTVVDIIEGSDEHNPTEGNGASPTCSQDDHNQIASTFTRSCARKGENDINPPTSELASGKCLYNKEMSVIPSLSGNQSFEMEVHPLVRRRRNSDTVISIGKITVLASEEAMEMGENDGISDDDSISKIWLFHASDLSCEVLLDHIQCLHVKFIIPWLEIPLLASFVYAKCTRSERLMLWDCIRSLSANIHTPWIAEGDFNAIVNNGERLNGAVPHDGSMEDFAIALLDCGLFDGGYEGNPFTWTNNRMFQRLDRMGKQRRLKQSLKRWNKEVFGDIFHNLKVAEQRAAECELIFQQEQSIENRATMNKAYAQLNHYLSAEELFWKQKSGIKWLVEGERNTKFFHMRVKKKRIKSHIFKIQNSDGSWIKEPNVVKSSPVEFFSSLMKKEPCNMSRFDASLIPTIISDNDNLSLCAEPSKEELKEAVFNIDKDSVAGPDGFSSYFYQQCWDIVANDLLEAVVDFFHGADLPRGITSTTIVLLPKNHNASTWSDFRPISLCNVLNKIITKILVNRLAKVLPSVITDNQSGFVGGRLISDNILLAQELIGKIDRKSRGGNIALKLDMMKAYDRLEWDFLFRMLEQLGFNSQWISMIRRCISNCWFSLLINGGAVGFFKSERGLRQGDSISPILFILAADYLSRGLNALFAQYPSLHYASDCSMLVSHLAFADDILIFTNGAKSSLQKILSFLQEYEEISRQRINHSKSCFITHRNVANSRKQIISQATGFIHKCLPITYLGVPLYKGSKKVMLFDDLVEKIRERIEGWDNKILSPGGLITLLRSVLSSLPIYLLQVLKPPICVSEKIERMFNNFLWGGSAGTRHIHWCVWHKITLSVSEGGLDIQSLGDVFEAFSMKLWWRFVSCNSIWTRFMRTKYCTAQISRYVQPKLQDSQTWKRMLASCSTVENYIRWRIGKGELLFWHDCWMGDTPLVNRFPVFASSMTRVSHFYDDGTWNVDKLNNVLPEDVVVEILNISIDPLNDDRAFWVPTSDGQFTTKSAWEIVRQRQLRSLSCMSCGNAQLPYRNDAKHRNLGMYPNRVVWRVLKLIHQLFHGRQFQKWQWRRDLQIAQTWGLIFQQAVPYPPRIFSWRKPSTGEFKLNVDGSSKHNFQNAAGGGLLRDQTGTLIFGFSENFGSCDSLQAELMALHRGLLLCTEYRVSRLWIEMDAKVVVHMINENHQGSSRTRYLLASIRRSLRSISFRISHIHREGNQAADHLANQGHTHQNLKVFSQAEDQLRGILRLDRINLPYVRF</sequence>
<evidence type="ECO:0000256" key="1">
    <source>
        <dbReference type="SAM" id="MobiDB-lite"/>
    </source>
</evidence>
<reference evidence="4" key="1">
    <citation type="journal article" date="1997" name="Nucleic Acids Res.">
        <title>tRNAscan-SE: a program for improved detection of transfer RNA genes in genomic sequence.</title>
        <authorList>
            <person name="Lowe T.M."/>
            <person name="Eddy S.R."/>
        </authorList>
    </citation>
    <scope>NUCLEOTIDE SEQUENCE [LARGE SCALE GENOMIC DNA]</scope>
    <source>
        <strain evidence="4">r\B97-61/B2</strain>
    </source>
</reference>
<proteinExistence type="predicted"/>
<dbReference type="Proteomes" id="UP000694886">
    <property type="component" value="Chromosome 1"/>
</dbReference>
<dbReference type="Gramene" id="Tc01v2_t019040.1">
    <property type="protein sequence ID" value="Tc01v2_p019040.1"/>
    <property type="gene ID" value="Tc01v2_g019040"/>
</dbReference>
<evidence type="ECO:0000259" key="2">
    <source>
        <dbReference type="PROSITE" id="PS50878"/>
    </source>
</evidence>
<dbReference type="CDD" id="cd06222">
    <property type="entry name" value="RNase_H_like"/>
    <property type="match status" value="1"/>
</dbReference>
<dbReference type="Gene3D" id="3.60.10.10">
    <property type="entry name" value="Endonuclease/exonuclease/phosphatase"/>
    <property type="match status" value="1"/>
</dbReference>
<evidence type="ECO:0000313" key="4">
    <source>
        <dbReference type="Proteomes" id="UP000694886"/>
    </source>
</evidence>
<dbReference type="Pfam" id="PF00078">
    <property type="entry name" value="RVT_1"/>
    <property type="match status" value="1"/>
</dbReference>
<dbReference type="PANTHER" id="PTHR33116">
    <property type="entry name" value="REVERSE TRANSCRIPTASE ZINC-BINDING DOMAIN-CONTAINING PROTEIN-RELATED-RELATED"/>
    <property type="match status" value="1"/>
</dbReference>
<dbReference type="SUPFAM" id="SSF56219">
    <property type="entry name" value="DNase I-like"/>
    <property type="match status" value="1"/>
</dbReference>
<feature type="region of interest" description="Disordered" evidence="1">
    <location>
        <begin position="87"/>
        <end position="110"/>
    </location>
</feature>
<dbReference type="SUPFAM" id="SSF56672">
    <property type="entry name" value="DNA/RNA polymerases"/>
    <property type="match status" value="1"/>
</dbReference>
<feature type="compositionally biased region" description="Polar residues" evidence="1">
    <location>
        <begin position="97"/>
        <end position="110"/>
    </location>
</feature>
<dbReference type="InterPro" id="IPR012337">
    <property type="entry name" value="RNaseH-like_sf"/>
</dbReference>
<dbReference type="InterPro" id="IPR000477">
    <property type="entry name" value="RT_dom"/>
</dbReference>
<dbReference type="SUPFAM" id="SSF53098">
    <property type="entry name" value="Ribonuclease H-like"/>
    <property type="match status" value="1"/>
</dbReference>
<dbReference type="GeneID" id="108661357"/>
<reference evidence="5" key="2">
    <citation type="submission" date="2025-08" db="UniProtKB">
        <authorList>
            <consortium name="RefSeq"/>
        </authorList>
    </citation>
    <scope>IDENTIFICATION</scope>
</reference>
<dbReference type="CDD" id="cd01650">
    <property type="entry name" value="RT_nLTR_like"/>
    <property type="match status" value="1"/>
</dbReference>